<dbReference type="Proteomes" id="UP001278500">
    <property type="component" value="Unassembled WGS sequence"/>
</dbReference>
<dbReference type="RefSeq" id="XP_062676831.1">
    <property type="nucleotide sequence ID" value="XM_062825831.1"/>
</dbReference>
<reference evidence="2" key="1">
    <citation type="journal article" date="2023" name="Mol. Phylogenet. Evol.">
        <title>Genome-scale phylogeny and comparative genomics of the fungal order Sordariales.</title>
        <authorList>
            <person name="Hensen N."/>
            <person name="Bonometti L."/>
            <person name="Westerberg I."/>
            <person name="Brannstrom I.O."/>
            <person name="Guillou S."/>
            <person name="Cros-Aarteil S."/>
            <person name="Calhoun S."/>
            <person name="Haridas S."/>
            <person name="Kuo A."/>
            <person name="Mondo S."/>
            <person name="Pangilinan J."/>
            <person name="Riley R."/>
            <person name="LaButti K."/>
            <person name="Andreopoulos B."/>
            <person name="Lipzen A."/>
            <person name="Chen C."/>
            <person name="Yan M."/>
            <person name="Daum C."/>
            <person name="Ng V."/>
            <person name="Clum A."/>
            <person name="Steindorff A."/>
            <person name="Ohm R.A."/>
            <person name="Martin F."/>
            <person name="Silar P."/>
            <person name="Natvig D.O."/>
            <person name="Lalanne C."/>
            <person name="Gautier V."/>
            <person name="Ament-Velasquez S.L."/>
            <person name="Kruys A."/>
            <person name="Hutchinson M.I."/>
            <person name="Powell A.J."/>
            <person name="Barry K."/>
            <person name="Miller A.N."/>
            <person name="Grigoriev I.V."/>
            <person name="Debuchy R."/>
            <person name="Gladieux P."/>
            <person name="Hiltunen Thoren M."/>
            <person name="Johannesson H."/>
        </authorList>
    </citation>
    <scope>NUCLEOTIDE SEQUENCE</scope>
    <source>
        <strain evidence="2">CBS 560.94</strain>
    </source>
</reference>
<reference evidence="2" key="2">
    <citation type="submission" date="2023-06" db="EMBL/GenBank/DDBJ databases">
        <authorList>
            <consortium name="Lawrence Berkeley National Laboratory"/>
            <person name="Haridas S."/>
            <person name="Hensen N."/>
            <person name="Bonometti L."/>
            <person name="Westerberg I."/>
            <person name="Brannstrom I.O."/>
            <person name="Guillou S."/>
            <person name="Cros-Aarteil S."/>
            <person name="Calhoun S."/>
            <person name="Kuo A."/>
            <person name="Mondo S."/>
            <person name="Pangilinan J."/>
            <person name="Riley R."/>
            <person name="Labutti K."/>
            <person name="Andreopoulos B."/>
            <person name="Lipzen A."/>
            <person name="Chen C."/>
            <person name="Yanf M."/>
            <person name="Daum C."/>
            <person name="Ng V."/>
            <person name="Clum A."/>
            <person name="Steindorff A."/>
            <person name="Ohm R."/>
            <person name="Martin F."/>
            <person name="Silar P."/>
            <person name="Natvig D."/>
            <person name="Lalanne C."/>
            <person name="Gautier V."/>
            <person name="Ament-Velasquez S.L."/>
            <person name="Kruys A."/>
            <person name="Hutchinson M.I."/>
            <person name="Powell A.J."/>
            <person name="Barry K."/>
            <person name="Miller A.N."/>
            <person name="Grigoriev I.V."/>
            <person name="Debuchy R."/>
            <person name="Gladieux P."/>
            <person name="Thoren M.H."/>
            <person name="Johannesson H."/>
        </authorList>
    </citation>
    <scope>NUCLEOTIDE SEQUENCE</scope>
    <source>
        <strain evidence="2">CBS 560.94</strain>
    </source>
</reference>
<comment type="caution">
    <text evidence="2">The sequence shown here is derived from an EMBL/GenBank/DDBJ whole genome shotgun (WGS) entry which is preliminary data.</text>
</comment>
<sequence>MPGRNDEGWEMDDPNAPTQVGPDAPDPPSDPAVLRKEALDAMSNGQHYRKAPEWYKTVFEIICEEPEEGEPEDNEPTSSQVDWIEHLNNLGRHDPGKWIGYALGVLSKLNSETINSCFKSCGEVLGTSGQRDKWLEWHLKMWISVVAPLLRIYEVEDEIVNSLVEFCRQAGFEHMDDDWLEIQTRCIKALLEEMRWPSLDGVPKPSPTYVMVGYKEAREEPVSAITRALHGNPPSGGSMGMMGGDAAMNAFRDRFAGGRQGQGH</sequence>
<evidence type="ECO:0000256" key="1">
    <source>
        <dbReference type="SAM" id="MobiDB-lite"/>
    </source>
</evidence>
<feature type="region of interest" description="Disordered" evidence="1">
    <location>
        <begin position="1"/>
        <end position="32"/>
    </location>
</feature>
<evidence type="ECO:0000313" key="3">
    <source>
        <dbReference type="Proteomes" id="UP001278500"/>
    </source>
</evidence>
<gene>
    <name evidence="2" type="ORF">B0H65DRAFT_446930</name>
</gene>
<name>A0AAE0J0Y7_9PEZI</name>
<dbReference type="GeneID" id="87862985"/>
<evidence type="ECO:0000313" key="2">
    <source>
        <dbReference type="EMBL" id="KAK3334665.1"/>
    </source>
</evidence>
<keyword evidence="3" id="KW-1185">Reference proteome</keyword>
<accession>A0AAE0J0Y7</accession>
<dbReference type="EMBL" id="JAUEPP010000010">
    <property type="protein sequence ID" value="KAK3334665.1"/>
    <property type="molecule type" value="Genomic_DNA"/>
</dbReference>
<proteinExistence type="predicted"/>
<protein>
    <submittedName>
        <fullName evidence="2">Uncharacterized protein</fullName>
    </submittedName>
</protein>
<organism evidence="2 3">
    <name type="scientific">Neurospora tetraspora</name>
    <dbReference type="NCBI Taxonomy" id="94610"/>
    <lineage>
        <taxon>Eukaryota</taxon>
        <taxon>Fungi</taxon>
        <taxon>Dikarya</taxon>
        <taxon>Ascomycota</taxon>
        <taxon>Pezizomycotina</taxon>
        <taxon>Sordariomycetes</taxon>
        <taxon>Sordariomycetidae</taxon>
        <taxon>Sordariales</taxon>
        <taxon>Sordariaceae</taxon>
        <taxon>Neurospora</taxon>
    </lineage>
</organism>
<dbReference type="AlphaFoldDB" id="A0AAE0J0Y7"/>